<dbReference type="EMBL" id="CP128355">
    <property type="protein sequence ID" value="XAF69623.1"/>
    <property type="molecule type" value="Genomic_DNA"/>
</dbReference>
<dbReference type="PRINTS" id="PR01998">
    <property type="entry name" value="MTP2STAPHYLO"/>
</dbReference>
<dbReference type="NCBIfam" id="TIGR02126">
    <property type="entry name" value="phgtail_TP901_1"/>
    <property type="match status" value="1"/>
</dbReference>
<dbReference type="RefSeq" id="WP_342610257.1">
    <property type="nucleotide sequence ID" value="NZ_CP128355.1"/>
</dbReference>
<dbReference type="PRINTS" id="PR01997">
    <property type="entry name" value="MTP2FAMILY"/>
</dbReference>
<accession>A0ABZ3E9R0</accession>
<organism evidence="2 3">
    <name type="scientific">Staphylococcus hsinchuensis</name>
    <dbReference type="NCBI Taxonomy" id="3051183"/>
    <lineage>
        <taxon>Bacteria</taxon>
        <taxon>Bacillati</taxon>
        <taxon>Bacillota</taxon>
        <taxon>Bacilli</taxon>
        <taxon>Bacillales</taxon>
        <taxon>Staphylococcaceae</taxon>
        <taxon>Staphylococcus</taxon>
    </lineage>
</organism>
<protein>
    <submittedName>
        <fullName evidence="2">Phage major tail protein, TP901-1 family</fullName>
    </submittedName>
</protein>
<evidence type="ECO:0000313" key="3">
    <source>
        <dbReference type="Proteomes" id="UP001436297"/>
    </source>
</evidence>
<evidence type="ECO:0000313" key="2">
    <source>
        <dbReference type="EMBL" id="XAF69623.1"/>
    </source>
</evidence>
<keyword evidence="3" id="KW-1185">Reference proteome</keyword>
<name>A0ABZ3E9R0_9STAP</name>
<gene>
    <name evidence="2" type="ORF">QQM35_05980</name>
</gene>
<dbReference type="Pfam" id="PF06199">
    <property type="entry name" value="Phage_tail_2"/>
    <property type="match status" value="1"/>
</dbReference>
<reference evidence="2 3" key="1">
    <citation type="journal article" date="2024" name="Pathogens">
        <title>Staphylococcus hsinchuensis sp. nov., Isolated from Soymilk.</title>
        <authorList>
            <person name="Wang Y.T."/>
            <person name="Lin Y.C."/>
            <person name="Hsieh Y.H."/>
            <person name="Lin Y.T."/>
            <person name="Hamada M."/>
            <person name="Chen C.C."/>
            <person name="Liou J.S."/>
            <person name="Lee A.Y."/>
            <person name="Zhang W.L."/>
            <person name="Chen Y.T."/>
            <person name="Huang C.H."/>
        </authorList>
    </citation>
    <scope>NUCLEOTIDE SEQUENCE [LARGE SCALE GENOMIC DNA]</scope>
    <source>
        <strain evidence="2 3">H164</strain>
    </source>
</reference>
<sequence length="191" mass="21097">MAIKQGTDELVLLRKLGERVQAEKVMYATEIERETERDSDTEATMDGSVNSGGTLESTVTVTCYMTQDDTLMDEVEDATEDATAYELWIINKHVKNSEGKYKAEYRQGYFNSITRTNEADSIAEFEVEYGVYLKKQRGYATLPDEIEANKAAYGFHDTVESDPADDGLAESIPDPSDADSAATNNASGETV</sequence>
<feature type="region of interest" description="Disordered" evidence="1">
    <location>
        <begin position="32"/>
        <end position="52"/>
    </location>
</feature>
<dbReference type="Proteomes" id="UP001436297">
    <property type="component" value="Chromosome"/>
</dbReference>
<dbReference type="InterPro" id="IPR022345">
    <property type="entry name" value="Phage_69_Orf23_MTP"/>
</dbReference>
<proteinExistence type="predicted"/>
<feature type="compositionally biased region" description="Low complexity" evidence="1">
    <location>
        <begin position="173"/>
        <end position="182"/>
    </location>
</feature>
<feature type="region of interest" description="Disordered" evidence="1">
    <location>
        <begin position="153"/>
        <end position="191"/>
    </location>
</feature>
<evidence type="ECO:0000256" key="1">
    <source>
        <dbReference type="SAM" id="MobiDB-lite"/>
    </source>
</evidence>
<dbReference type="InterPro" id="IPR011855">
    <property type="entry name" value="Phgtail_TP901_1"/>
</dbReference>